<reference evidence="2" key="1">
    <citation type="submission" date="2010-02" db="EMBL/GenBank/DDBJ databases">
        <title>Sequencing and annotation of the Blastocystis hominis genome.</title>
        <authorList>
            <person name="Wincker P."/>
        </authorList>
    </citation>
    <scope>NUCLEOTIDE SEQUENCE</scope>
    <source>
        <strain evidence="2">Singapore isolate B</strain>
    </source>
</reference>
<evidence type="ECO:0000313" key="3">
    <source>
        <dbReference type="Proteomes" id="UP000008312"/>
    </source>
</evidence>
<feature type="coiled-coil region" evidence="1">
    <location>
        <begin position="5"/>
        <end position="42"/>
    </location>
</feature>
<keyword evidence="3" id="KW-1185">Reference proteome</keyword>
<protein>
    <submittedName>
        <fullName evidence="2">Uncharacterized protein</fullName>
    </submittedName>
</protein>
<accession>D8M062</accession>
<dbReference type="GeneID" id="24918855"/>
<dbReference type="RefSeq" id="XP_012895499.1">
    <property type="nucleotide sequence ID" value="XM_013040045.1"/>
</dbReference>
<dbReference type="EMBL" id="FN668642">
    <property type="protein sequence ID" value="CBK21451.2"/>
    <property type="molecule type" value="Genomic_DNA"/>
</dbReference>
<organism evidence="2">
    <name type="scientific">Blastocystis hominis</name>
    <dbReference type="NCBI Taxonomy" id="12968"/>
    <lineage>
        <taxon>Eukaryota</taxon>
        <taxon>Sar</taxon>
        <taxon>Stramenopiles</taxon>
        <taxon>Bigyra</taxon>
        <taxon>Opalozoa</taxon>
        <taxon>Opalinata</taxon>
        <taxon>Blastocystidae</taxon>
        <taxon>Blastocystis</taxon>
    </lineage>
</organism>
<evidence type="ECO:0000313" key="2">
    <source>
        <dbReference type="EMBL" id="CBK21451.2"/>
    </source>
</evidence>
<proteinExistence type="predicted"/>
<evidence type="ECO:0000256" key="1">
    <source>
        <dbReference type="SAM" id="Coils"/>
    </source>
</evidence>
<dbReference type="Proteomes" id="UP000008312">
    <property type="component" value="Unassembled WGS sequence"/>
</dbReference>
<gene>
    <name evidence="2" type="ORF">GSBLH_T00001618001</name>
</gene>
<name>D8M062_BLAHO</name>
<dbReference type="AlphaFoldDB" id="D8M062"/>
<keyword evidence="1" id="KW-0175">Coiled coil</keyword>
<sequence length="68" mass="8255">MSSRIDELEKEVDRLVVQKKDVDELEKRVKEEEKKNSNLRVFLRHENDNTMFGTDRYNHNTFENESIQ</sequence>
<dbReference type="InParanoid" id="D8M062"/>